<sequence>MDLLDQIAIFRGCEPSVIISYIAIVREVYLHACTNLKKEDISVQERKRKMLEHWQQIEKHFAKIKYAMLDCWPIGNESDLMAAYVSIALLYSLYKDVCDERIIRQCYEAAEHARKCDRANLSESQFNEVQQYCDMIENIFFLRRQRSAMNNGKIEYVNNSVVNDDQLDDNDDIDSDNHRQLDSQQQLTPTAEASIDLLKCAPDNPLNCHHSILGRIKDGPAILAEYGKLTSAGKTPASEKLCQKRLRPSDFEIKTTQKKLKYQKPKNSATISTEFEAALLARNAVGNGEFEFPRPSDLKLNRNLGIFKSPLNSRYCGRKSKLPDICPTTAENLGSIEINPQNLNSYNSVHQVLESSPVSPIESQSFVKQKGEKMASVQISGSSQAIDTNPSSCIQHEVSETKSKKIGEIFKHTQTNVVFPKLEFYVNEFVEKIIHSVMKMNEESRVHITDNIVTSTLLTSSNCEVPAHGSVVMLNDGCEEVGVGTDGMNKNILIRTKQILNENINQQIEDVIIQSVAKTIAAGVIIDPNSDDMLRRDKYSSEMMSDKMIVVEDYAEMELSHNQIPESFCNMQQTSNDTADSDLSFISPRAKLSILVPSESTRDGKKIETNSVVAVPEERNKKEEKMHKVLDGKDEIETSVIPNHLSETKKIIRGAESNEKFEASEIQQKLETSKQQQLAVNETTSIVAKFSLKQIENDQTDPHYVLENDKQKEYITTASKFFVSKGDIFSGIAKNVSNSIWRNNGVVTNYQICASTGQMKANALIYPSSFNCSSDNPPMQQLNYTPEMSLIEIIPDVNGNLVEISEKSDRSQVKSQNESLNKDIFFEKYANFEPPSCRLHKAPEFDAVPLSTEQLLSKSRLQFQMFLAESTISDQEMRHHYSMSDSTKKMQSITEEIDNCKAVLKSFSNEEHSSSSQTGLKTLKVTDVNTAQTELMVEAGFQEQQQQYRALLTPNVVSLTSSSSQVTTSNSESITPPRTNQESIVTEFENNERIASKPDLKETSDREFSFASSNSSKCDEHEQIQLNSKIQQIGLRRPQIAPPRPPPRQRLYKPSEAVSSKPPLLRRLNHLFTTKESASETSFTFSESDDKKSGFSKSEICQASSSQETGLFSISEEKLSELEKPWNDEETGLFSISEEKSSELEKPWNDNTISKEKQRSKISSKTNWDLENKLVPCKERSDEEMNNNKTIKTSSTPVEIIQIPHFDAKAEFDRRFSVKKSCPGEVPVIVKSAILKSNSKLRLSKCLTDELLISPTLRLSASEKPDFNFIIRNE</sequence>
<evidence type="ECO:0000313" key="2">
    <source>
        <dbReference type="Proteomes" id="UP000050640"/>
    </source>
</evidence>
<feature type="compositionally biased region" description="Acidic residues" evidence="1">
    <location>
        <begin position="165"/>
        <end position="174"/>
    </location>
</feature>
<dbReference type="WBParaSite" id="EEL_0000090001-mRNA-1">
    <property type="protein sequence ID" value="EEL_0000090001-mRNA-1"/>
    <property type="gene ID" value="EEL_0000090001"/>
</dbReference>
<evidence type="ECO:0000256" key="1">
    <source>
        <dbReference type="SAM" id="MobiDB-lite"/>
    </source>
</evidence>
<feature type="region of interest" description="Disordered" evidence="1">
    <location>
        <begin position="963"/>
        <end position="982"/>
    </location>
</feature>
<feature type="region of interest" description="Disordered" evidence="1">
    <location>
        <begin position="1137"/>
        <end position="1161"/>
    </location>
</feature>
<organism evidence="2 3">
    <name type="scientific">Elaeophora elaphi</name>
    <dbReference type="NCBI Taxonomy" id="1147741"/>
    <lineage>
        <taxon>Eukaryota</taxon>
        <taxon>Metazoa</taxon>
        <taxon>Ecdysozoa</taxon>
        <taxon>Nematoda</taxon>
        <taxon>Chromadorea</taxon>
        <taxon>Rhabditida</taxon>
        <taxon>Spirurina</taxon>
        <taxon>Spiruromorpha</taxon>
        <taxon>Filarioidea</taxon>
        <taxon>Onchocercidae</taxon>
        <taxon>Elaeophora</taxon>
    </lineage>
</organism>
<dbReference type="Proteomes" id="UP000050640">
    <property type="component" value="Unplaced"/>
</dbReference>
<dbReference type="STRING" id="1147741.A0A0R3RHH7"/>
<feature type="region of interest" description="Disordered" evidence="1">
    <location>
        <begin position="163"/>
        <end position="186"/>
    </location>
</feature>
<proteinExistence type="predicted"/>
<evidence type="ECO:0000313" key="3">
    <source>
        <dbReference type="WBParaSite" id="EEL_0000090001-mRNA-1"/>
    </source>
</evidence>
<feature type="compositionally biased region" description="Basic and acidic residues" evidence="1">
    <location>
        <begin position="1137"/>
        <end position="1159"/>
    </location>
</feature>
<name>A0A0R3RHH7_9BILA</name>
<dbReference type="AlphaFoldDB" id="A0A0R3RHH7"/>
<protein>
    <submittedName>
        <fullName evidence="3">BUB1 N-terminal domain-containing protein</fullName>
    </submittedName>
</protein>
<feature type="region of interest" description="Disordered" evidence="1">
    <location>
        <begin position="996"/>
        <end position="1064"/>
    </location>
</feature>
<reference evidence="3" key="1">
    <citation type="submission" date="2017-02" db="UniProtKB">
        <authorList>
            <consortium name="WormBaseParasite"/>
        </authorList>
    </citation>
    <scope>IDENTIFICATION</scope>
</reference>
<keyword evidence="2" id="KW-1185">Reference proteome</keyword>
<feature type="compositionally biased region" description="Basic and acidic residues" evidence="1">
    <location>
        <begin position="996"/>
        <end position="1008"/>
    </location>
</feature>
<accession>A0A0R3RHH7</accession>
<feature type="compositionally biased region" description="Low complexity" evidence="1">
    <location>
        <begin position="963"/>
        <end position="973"/>
    </location>
</feature>